<comment type="caution">
    <text evidence="4">The sequence shown here is derived from an EMBL/GenBank/DDBJ whole genome shotgun (WGS) entry which is preliminary data.</text>
</comment>
<proteinExistence type="inferred from homology"/>
<comment type="similarity">
    <text evidence="1">Belongs to the jacalin lectin family.</text>
</comment>
<evidence type="ECO:0000256" key="2">
    <source>
        <dbReference type="ARBA" id="ARBA00022734"/>
    </source>
</evidence>
<evidence type="ECO:0000313" key="4">
    <source>
        <dbReference type="EMBL" id="KAF3609593.1"/>
    </source>
</evidence>
<dbReference type="Pfam" id="PF01419">
    <property type="entry name" value="Jacalin"/>
    <property type="match status" value="1"/>
</dbReference>
<protein>
    <recommendedName>
        <fullName evidence="3">Jacalin-type lectin domain-containing protein</fullName>
    </recommendedName>
</protein>
<name>A0ABQ7F122_BRACR</name>
<dbReference type="PROSITE" id="PS51752">
    <property type="entry name" value="JACALIN_LECTIN"/>
    <property type="match status" value="1"/>
</dbReference>
<dbReference type="Gene3D" id="2.100.10.30">
    <property type="entry name" value="Jacalin-like lectin domain"/>
    <property type="match status" value="1"/>
</dbReference>
<dbReference type="SMART" id="SM00915">
    <property type="entry name" value="Jacalin"/>
    <property type="match status" value="1"/>
</dbReference>
<keyword evidence="2" id="KW-0430">Lectin</keyword>
<accession>A0ABQ7F122</accession>
<dbReference type="Pfam" id="PF07734">
    <property type="entry name" value="FBA_1"/>
    <property type="match status" value="1"/>
</dbReference>
<keyword evidence="5" id="KW-1185">Reference proteome</keyword>
<organism evidence="4 5">
    <name type="scientific">Brassica cretica</name>
    <name type="common">Mustard</name>
    <dbReference type="NCBI Taxonomy" id="69181"/>
    <lineage>
        <taxon>Eukaryota</taxon>
        <taxon>Viridiplantae</taxon>
        <taxon>Streptophyta</taxon>
        <taxon>Embryophyta</taxon>
        <taxon>Tracheophyta</taxon>
        <taxon>Spermatophyta</taxon>
        <taxon>Magnoliopsida</taxon>
        <taxon>eudicotyledons</taxon>
        <taxon>Gunneridae</taxon>
        <taxon>Pentapetalae</taxon>
        <taxon>rosids</taxon>
        <taxon>malvids</taxon>
        <taxon>Brassicales</taxon>
        <taxon>Brassicaceae</taxon>
        <taxon>Brassiceae</taxon>
        <taxon>Brassica</taxon>
    </lineage>
</organism>
<dbReference type="EMBL" id="QGKV02000297">
    <property type="protein sequence ID" value="KAF3609593.1"/>
    <property type="molecule type" value="Genomic_DNA"/>
</dbReference>
<evidence type="ECO:0000313" key="5">
    <source>
        <dbReference type="Proteomes" id="UP000266723"/>
    </source>
</evidence>
<dbReference type="NCBIfam" id="TIGR01640">
    <property type="entry name" value="F_box_assoc_1"/>
    <property type="match status" value="1"/>
</dbReference>
<dbReference type="InterPro" id="IPR001229">
    <property type="entry name" value="Jacalin-like_lectin_dom"/>
</dbReference>
<dbReference type="InterPro" id="IPR006527">
    <property type="entry name" value="F-box-assoc_dom_typ1"/>
</dbReference>
<feature type="domain" description="Jacalin-type lectin" evidence="3">
    <location>
        <begin position="119"/>
        <end position="168"/>
    </location>
</feature>
<dbReference type="InterPro" id="IPR036404">
    <property type="entry name" value="Jacalin-like_lectin_dom_sf"/>
</dbReference>
<sequence>MVGVKKKEKQRGLSSVFDRPRHLPYKVRQCEVIKLYNAFHCDGLLLCVMENQLLVWNPLLKETSWIKCGSDFHRRDDAYSLGYLSHCDYRILRFRCARRTLRRSLEMIMEKRHYLHLKRFTTNKRTSPPFGLEGAKSILLKENGHKVVGFHGKAGADILHQVGVHVKPISK</sequence>
<dbReference type="SUPFAM" id="SSF51101">
    <property type="entry name" value="Mannose-binding lectins"/>
    <property type="match status" value="1"/>
</dbReference>
<dbReference type="Proteomes" id="UP000266723">
    <property type="component" value="Unassembled WGS sequence"/>
</dbReference>
<reference evidence="4 5" key="1">
    <citation type="journal article" date="2020" name="BMC Genomics">
        <title>Intraspecific diversification of the crop wild relative Brassica cretica Lam. using demographic model selection.</title>
        <authorList>
            <person name="Kioukis A."/>
            <person name="Michalopoulou V.A."/>
            <person name="Briers L."/>
            <person name="Pirintsos S."/>
            <person name="Studholme D.J."/>
            <person name="Pavlidis P."/>
            <person name="Sarris P.F."/>
        </authorList>
    </citation>
    <scope>NUCLEOTIDE SEQUENCE [LARGE SCALE GENOMIC DNA]</scope>
    <source>
        <strain evidence="5">cv. PFS-1207/04</strain>
    </source>
</reference>
<evidence type="ECO:0000256" key="1">
    <source>
        <dbReference type="ARBA" id="ARBA00006568"/>
    </source>
</evidence>
<evidence type="ECO:0000259" key="3">
    <source>
        <dbReference type="PROSITE" id="PS51752"/>
    </source>
</evidence>
<gene>
    <name evidence="4" type="ORF">DY000_02049860</name>
</gene>
<dbReference type="InterPro" id="IPR017451">
    <property type="entry name" value="F-box-assoc_interact_dom"/>
</dbReference>